<dbReference type="InterPro" id="IPR036291">
    <property type="entry name" value="NAD(P)-bd_dom_sf"/>
</dbReference>
<name>A0ABS0TER8_9FLAO</name>
<gene>
    <name evidence="5" type="ORF">I6U50_05525</name>
</gene>
<accession>A0ABS0TER8</accession>
<dbReference type="PROSITE" id="PS00065">
    <property type="entry name" value="D_2_HYDROXYACID_DH_1"/>
    <property type="match status" value="1"/>
</dbReference>
<protein>
    <submittedName>
        <fullName evidence="5">Glyoxylate/hydroxypyruvate reductase A</fullName>
    </submittedName>
</protein>
<dbReference type="PANTHER" id="PTHR43333:SF1">
    <property type="entry name" value="D-ISOMER SPECIFIC 2-HYDROXYACID DEHYDROGENASE NAD-BINDING DOMAIN-CONTAINING PROTEIN"/>
    <property type="match status" value="1"/>
</dbReference>
<comment type="similarity">
    <text evidence="1">Belongs to the D-isomer specific 2-hydroxyacid dehydrogenase family.</text>
</comment>
<feature type="domain" description="D-isomer specific 2-hydroxyacid dehydrogenase NAD-binding" evidence="4">
    <location>
        <begin position="101"/>
        <end position="274"/>
    </location>
</feature>
<dbReference type="PANTHER" id="PTHR43333">
    <property type="entry name" value="2-HACID_DH_C DOMAIN-CONTAINING PROTEIN"/>
    <property type="match status" value="1"/>
</dbReference>
<dbReference type="InterPro" id="IPR029753">
    <property type="entry name" value="D-isomer_DH_CS"/>
</dbReference>
<evidence type="ECO:0000256" key="2">
    <source>
        <dbReference type="ARBA" id="ARBA00023002"/>
    </source>
</evidence>
<evidence type="ECO:0000313" key="6">
    <source>
        <dbReference type="Proteomes" id="UP000635665"/>
    </source>
</evidence>
<dbReference type="RefSeq" id="WP_198638128.1">
    <property type="nucleotide sequence ID" value="NZ_JAEHNY010000004.1"/>
</dbReference>
<dbReference type="Gene3D" id="3.40.50.720">
    <property type="entry name" value="NAD(P)-binding Rossmann-like Domain"/>
    <property type="match status" value="2"/>
</dbReference>
<evidence type="ECO:0000256" key="3">
    <source>
        <dbReference type="ARBA" id="ARBA00023027"/>
    </source>
</evidence>
<dbReference type="InterPro" id="IPR029752">
    <property type="entry name" value="D-isomer_DH_CS1"/>
</dbReference>
<organism evidence="5 6">
    <name type="scientific">Salegentibacter maritimus</name>
    <dbReference type="NCBI Taxonomy" id="2794347"/>
    <lineage>
        <taxon>Bacteria</taxon>
        <taxon>Pseudomonadati</taxon>
        <taxon>Bacteroidota</taxon>
        <taxon>Flavobacteriia</taxon>
        <taxon>Flavobacteriales</taxon>
        <taxon>Flavobacteriaceae</taxon>
        <taxon>Salegentibacter</taxon>
    </lineage>
</organism>
<keyword evidence="2" id="KW-0560">Oxidoreductase</keyword>
<evidence type="ECO:0000256" key="1">
    <source>
        <dbReference type="ARBA" id="ARBA00005854"/>
    </source>
</evidence>
<dbReference type="PROSITE" id="PS00671">
    <property type="entry name" value="D_2_HYDROXYACID_DH_3"/>
    <property type="match status" value="1"/>
</dbReference>
<evidence type="ECO:0000313" key="5">
    <source>
        <dbReference type="EMBL" id="MBI6119477.1"/>
    </source>
</evidence>
<dbReference type="InterPro" id="IPR006140">
    <property type="entry name" value="D-isomer_DH_NAD-bd"/>
</dbReference>
<dbReference type="SUPFAM" id="SSF51735">
    <property type="entry name" value="NAD(P)-binding Rossmann-fold domains"/>
    <property type="match status" value="1"/>
</dbReference>
<sequence>MSLLVISPGKDPEAWVKALKEQHPGLNIYVYPEDHDKEEVEFALTWKHPRGIFKNYPNLKVIASMGAGVDHITSDEELPENIKITKVVDDRLEEDMGTFVLGLILAHQRNLLHYRESQLNEKWEPVPYTRNNQIKVGILGIGNLGQRVAHKLLQNDFQVIGFSRNKKEIENVESFAGEDELDEFLEQSNILVNMLPLTPNTEKILDKELFEKLPKGAYLINVARGEHLVEQDLLAKVDDGHLSGAALDVFWEEPIRDEHPFWKHPKIRVTPHIASVTHPKSVVPQIIENYERLQDGEPLKNEVKRDIGY</sequence>
<reference evidence="5 6" key="1">
    <citation type="submission" date="2020-12" db="EMBL/GenBank/DDBJ databases">
        <title>Salegentibacter orientalis sp. nov., isolated from costal sediment.</title>
        <authorList>
            <person name="Lian F.-B."/>
        </authorList>
    </citation>
    <scope>NUCLEOTIDE SEQUENCE [LARGE SCALE GENOMIC DNA]</scope>
    <source>
        <strain evidence="5 6">F60176</strain>
    </source>
</reference>
<dbReference type="EMBL" id="JAEHNY010000004">
    <property type="protein sequence ID" value="MBI6119477.1"/>
    <property type="molecule type" value="Genomic_DNA"/>
</dbReference>
<dbReference type="Pfam" id="PF02826">
    <property type="entry name" value="2-Hacid_dh_C"/>
    <property type="match status" value="1"/>
</dbReference>
<keyword evidence="3" id="KW-0520">NAD</keyword>
<keyword evidence="6" id="KW-1185">Reference proteome</keyword>
<dbReference type="SUPFAM" id="SSF52283">
    <property type="entry name" value="Formate/glycerate dehydrogenase catalytic domain-like"/>
    <property type="match status" value="1"/>
</dbReference>
<dbReference type="Proteomes" id="UP000635665">
    <property type="component" value="Unassembled WGS sequence"/>
</dbReference>
<dbReference type="CDD" id="cd12164">
    <property type="entry name" value="GDH_like_2"/>
    <property type="match status" value="1"/>
</dbReference>
<proteinExistence type="inferred from homology"/>
<evidence type="ECO:0000259" key="4">
    <source>
        <dbReference type="Pfam" id="PF02826"/>
    </source>
</evidence>
<comment type="caution">
    <text evidence="5">The sequence shown here is derived from an EMBL/GenBank/DDBJ whole genome shotgun (WGS) entry which is preliminary data.</text>
</comment>